<dbReference type="SUPFAM" id="SSF46689">
    <property type="entry name" value="Homeodomain-like"/>
    <property type="match status" value="1"/>
</dbReference>
<dbReference type="InterPro" id="IPR036388">
    <property type="entry name" value="WH-like_DNA-bd_sf"/>
</dbReference>
<evidence type="ECO:0000313" key="3">
    <source>
        <dbReference type="Proteomes" id="UP000887222"/>
    </source>
</evidence>
<keyword evidence="3" id="KW-1185">Reference proteome</keyword>
<evidence type="ECO:0000256" key="1">
    <source>
        <dbReference type="SAM" id="Coils"/>
    </source>
</evidence>
<protein>
    <recommendedName>
        <fullName evidence="4">Transposase</fullName>
    </recommendedName>
</protein>
<proteinExistence type="predicted"/>
<dbReference type="InterPro" id="IPR009057">
    <property type="entry name" value="Homeodomain-like_sf"/>
</dbReference>
<evidence type="ECO:0000313" key="2">
    <source>
        <dbReference type="EMBL" id="GIZ51095.1"/>
    </source>
</evidence>
<dbReference type="Proteomes" id="UP000887222">
    <property type="component" value="Unassembled WGS sequence"/>
</dbReference>
<gene>
    <name evidence="2" type="ORF">NCCP691_11090</name>
</gene>
<dbReference type="EMBL" id="BPMK01000004">
    <property type="protein sequence ID" value="GIZ51095.1"/>
    <property type="molecule type" value="Genomic_DNA"/>
</dbReference>
<name>A0ABQ4Q2L8_9BURK</name>
<dbReference type="Gene3D" id="1.10.10.10">
    <property type="entry name" value="Winged helix-like DNA-binding domain superfamily/Winged helix DNA-binding domain"/>
    <property type="match status" value="1"/>
</dbReference>
<sequence length="127" mass="14685">MSARGPYRRHSQEFKLQLCSDLRDGKLGHREAQKTYRISANLIQLWLNQYGNGELDQEEATASTIAEYEAMIAALERKVDRLPMELDLVKNRAFKNRERQRAVIAHQRPPSLSIQRGCQVIHLPRST</sequence>
<comment type="caution">
    <text evidence="2">The sequence shown here is derived from an EMBL/GenBank/DDBJ whole genome shotgun (WGS) entry which is preliminary data.</text>
</comment>
<accession>A0ABQ4Q2L8</accession>
<organism evidence="2 3">
    <name type="scientific">Noviherbaspirillum aridicola</name>
    <dbReference type="NCBI Taxonomy" id="2849687"/>
    <lineage>
        <taxon>Bacteria</taxon>
        <taxon>Pseudomonadati</taxon>
        <taxon>Pseudomonadota</taxon>
        <taxon>Betaproteobacteria</taxon>
        <taxon>Burkholderiales</taxon>
        <taxon>Oxalobacteraceae</taxon>
        <taxon>Noviherbaspirillum</taxon>
    </lineage>
</organism>
<feature type="coiled-coil region" evidence="1">
    <location>
        <begin position="58"/>
        <end position="85"/>
    </location>
</feature>
<dbReference type="RefSeq" id="WP_238482333.1">
    <property type="nucleotide sequence ID" value="NZ_BPMK01000004.1"/>
</dbReference>
<keyword evidence="1" id="KW-0175">Coiled coil</keyword>
<reference evidence="2 3" key="1">
    <citation type="journal article" date="2022" name="Int. J. Syst. Evol. Microbiol.">
        <title>Noviherbaspirillum aridicola sp. nov., isolated from an arid soil in Pakistan.</title>
        <authorList>
            <person name="Khan I.U."/>
            <person name="Saqib M."/>
            <person name="Amin A."/>
            <person name="Hussain F."/>
            <person name="Li L."/>
            <person name="Liu Y.H."/>
            <person name="Fang B.Z."/>
            <person name="Ahmed I."/>
            <person name="Li W.J."/>
        </authorList>
    </citation>
    <scope>NUCLEOTIDE SEQUENCE [LARGE SCALE GENOMIC DNA]</scope>
    <source>
        <strain evidence="2 3">NCCP-691</strain>
    </source>
</reference>
<evidence type="ECO:0008006" key="4">
    <source>
        <dbReference type="Google" id="ProtNLM"/>
    </source>
</evidence>